<dbReference type="EMBL" id="BAABLX010000012">
    <property type="protein sequence ID" value="GAA4941612.1"/>
    <property type="molecule type" value="Genomic_DNA"/>
</dbReference>
<protein>
    <recommendedName>
        <fullName evidence="1">PilZ domain-containing protein</fullName>
    </recommendedName>
</protein>
<proteinExistence type="predicted"/>
<name>A0AAV3U275_9ALTE</name>
<evidence type="ECO:0000313" key="2">
    <source>
        <dbReference type="EMBL" id="GAA4941612.1"/>
    </source>
</evidence>
<dbReference type="GO" id="GO:0035438">
    <property type="term" value="F:cyclic-di-GMP binding"/>
    <property type="evidence" value="ECO:0007669"/>
    <property type="project" value="InterPro"/>
</dbReference>
<dbReference type="Gene3D" id="2.40.10.220">
    <property type="entry name" value="predicted glycosyltransferase like domains"/>
    <property type="match status" value="1"/>
</dbReference>
<evidence type="ECO:0000313" key="3">
    <source>
        <dbReference type="Proteomes" id="UP001409585"/>
    </source>
</evidence>
<sequence>MKASATEVESIEKRHDLRTYYSCRLVLDHPTLGQYQAVCQDVSDSGVYIALESEIVKPIAVGATVSVRVVSGLPTSKTVNTQVVRADKQGLGLKFIA</sequence>
<keyword evidence="3" id="KW-1185">Reference proteome</keyword>
<evidence type="ECO:0000259" key="1">
    <source>
        <dbReference type="Pfam" id="PF07238"/>
    </source>
</evidence>
<dbReference type="Proteomes" id="UP001409585">
    <property type="component" value="Unassembled WGS sequence"/>
</dbReference>
<comment type="caution">
    <text evidence="2">The sequence shown here is derived from an EMBL/GenBank/DDBJ whole genome shotgun (WGS) entry which is preliminary data.</text>
</comment>
<dbReference type="Pfam" id="PF07238">
    <property type="entry name" value="PilZ"/>
    <property type="match status" value="1"/>
</dbReference>
<feature type="domain" description="PilZ" evidence="1">
    <location>
        <begin position="13"/>
        <end position="95"/>
    </location>
</feature>
<dbReference type="AlphaFoldDB" id="A0AAV3U275"/>
<dbReference type="SUPFAM" id="SSF141371">
    <property type="entry name" value="PilZ domain-like"/>
    <property type="match status" value="1"/>
</dbReference>
<dbReference type="InterPro" id="IPR009875">
    <property type="entry name" value="PilZ_domain"/>
</dbReference>
<dbReference type="RefSeq" id="WP_345421051.1">
    <property type="nucleotide sequence ID" value="NZ_AP031496.1"/>
</dbReference>
<gene>
    <name evidence="2" type="ORF">GCM10025791_20110</name>
</gene>
<organism evidence="2 3">
    <name type="scientific">Halioxenophilus aromaticivorans</name>
    <dbReference type="NCBI Taxonomy" id="1306992"/>
    <lineage>
        <taxon>Bacteria</taxon>
        <taxon>Pseudomonadati</taxon>
        <taxon>Pseudomonadota</taxon>
        <taxon>Gammaproteobacteria</taxon>
        <taxon>Alteromonadales</taxon>
        <taxon>Alteromonadaceae</taxon>
        <taxon>Halioxenophilus</taxon>
    </lineage>
</organism>
<accession>A0AAV3U275</accession>
<reference evidence="3" key="1">
    <citation type="journal article" date="2019" name="Int. J. Syst. Evol. Microbiol.">
        <title>The Global Catalogue of Microorganisms (GCM) 10K type strain sequencing project: providing services to taxonomists for standard genome sequencing and annotation.</title>
        <authorList>
            <consortium name="The Broad Institute Genomics Platform"/>
            <consortium name="The Broad Institute Genome Sequencing Center for Infectious Disease"/>
            <person name="Wu L."/>
            <person name="Ma J."/>
        </authorList>
    </citation>
    <scope>NUCLEOTIDE SEQUENCE [LARGE SCALE GENOMIC DNA]</scope>
    <source>
        <strain evidence="3">JCM 19134</strain>
    </source>
</reference>